<gene>
    <name evidence="1" type="ORF">GCM10008932_02980</name>
</gene>
<dbReference type="Proteomes" id="UP001501166">
    <property type="component" value="Unassembled WGS sequence"/>
</dbReference>
<accession>A0ABN0X2A0</accession>
<protein>
    <submittedName>
        <fullName evidence="1">Uncharacterized protein</fullName>
    </submittedName>
</protein>
<dbReference type="EMBL" id="BAAACW010000020">
    <property type="protein sequence ID" value="GAA0353344.1"/>
    <property type="molecule type" value="Genomic_DNA"/>
</dbReference>
<proteinExistence type="predicted"/>
<reference evidence="1 2" key="1">
    <citation type="journal article" date="2019" name="Int. J. Syst. Evol. Microbiol.">
        <title>The Global Catalogue of Microorganisms (GCM) 10K type strain sequencing project: providing services to taxonomists for standard genome sequencing and annotation.</title>
        <authorList>
            <consortium name="The Broad Institute Genomics Platform"/>
            <consortium name="The Broad Institute Genome Sequencing Center for Infectious Disease"/>
            <person name="Wu L."/>
            <person name="Ma J."/>
        </authorList>
    </citation>
    <scope>NUCLEOTIDE SEQUENCE [LARGE SCALE GENOMIC DNA]</scope>
    <source>
        <strain evidence="1 2">JCM 12662</strain>
    </source>
</reference>
<evidence type="ECO:0000313" key="2">
    <source>
        <dbReference type="Proteomes" id="UP001501166"/>
    </source>
</evidence>
<name>A0ABN0X2A0_9LACT</name>
<dbReference type="RefSeq" id="WP_343753281.1">
    <property type="nucleotide sequence ID" value="NZ_BAAACW010000020.1"/>
</dbReference>
<evidence type="ECO:0000313" key="1">
    <source>
        <dbReference type="EMBL" id="GAA0353344.1"/>
    </source>
</evidence>
<sequence>MKAYMLATAKNYRENVLAVSKSRMPIERKQMIISDLLEQIALISNDDKMDFTKKC</sequence>
<organism evidence="1 2">
    <name type="scientific">Alkalibacterium iburiense</name>
    <dbReference type="NCBI Taxonomy" id="290589"/>
    <lineage>
        <taxon>Bacteria</taxon>
        <taxon>Bacillati</taxon>
        <taxon>Bacillota</taxon>
        <taxon>Bacilli</taxon>
        <taxon>Lactobacillales</taxon>
        <taxon>Carnobacteriaceae</taxon>
        <taxon>Alkalibacterium</taxon>
    </lineage>
</organism>
<keyword evidence="2" id="KW-1185">Reference proteome</keyword>
<comment type="caution">
    <text evidence="1">The sequence shown here is derived from an EMBL/GenBank/DDBJ whole genome shotgun (WGS) entry which is preliminary data.</text>
</comment>